<dbReference type="Pfam" id="PF07690">
    <property type="entry name" value="MFS_1"/>
    <property type="match status" value="1"/>
</dbReference>
<dbReference type="PANTHER" id="PTHR23502">
    <property type="entry name" value="MAJOR FACILITATOR SUPERFAMILY"/>
    <property type="match status" value="1"/>
</dbReference>
<dbReference type="PROSITE" id="PS50850">
    <property type="entry name" value="MFS"/>
    <property type="match status" value="1"/>
</dbReference>
<feature type="transmembrane region" description="Helical" evidence="7">
    <location>
        <begin position="283"/>
        <end position="300"/>
    </location>
</feature>
<evidence type="ECO:0000256" key="5">
    <source>
        <dbReference type="ARBA" id="ARBA00023180"/>
    </source>
</evidence>
<feature type="region of interest" description="Disordered" evidence="6">
    <location>
        <begin position="1"/>
        <end position="61"/>
    </location>
</feature>
<name>A0AB34G116_9HYPO</name>
<dbReference type="Gene3D" id="1.20.1250.20">
    <property type="entry name" value="MFS general substrate transporter like domains"/>
    <property type="match status" value="1"/>
</dbReference>
<evidence type="ECO:0000259" key="8">
    <source>
        <dbReference type="PROSITE" id="PS50850"/>
    </source>
</evidence>
<evidence type="ECO:0000256" key="1">
    <source>
        <dbReference type="ARBA" id="ARBA00004141"/>
    </source>
</evidence>
<sequence>MGSPEEKDLEDALGRPTTRGSIPNDSDSSTMMENQKATGMASKESEVQDEAGKPVERDIDVEAQRVRPLPLSTGSSLTVSRQEDIILEMVETRNSDTSRKTRKSILSRLSKSKSKTKEKLPPPTIPVMDLDKGIVGWESQHDPEMPLNFAPSRKWLITSLLSTITFMTPFASSILAPALTALEKDFNETDITKGAMPVSIFLLGYAVGPLFLSPLSEIYGRNIILVSASAWFCVWLIGCALAPSLDTLIFFRFLTGVGGSACQTIGGAIIADVFPVSDRGRAMTIWMLGPMFGPSCAPVIGGFVSETIGWRWVNWLAFIPATITVIAMMFLNRETNHQVLIARKTKRLRRELNRPELRSCYVNPDAPPLSKGQILLNGLIRPMKMLFGSAIIFSVSLYIAFAYGCLYLLFNTIPIVFQGTYHWSIGITGLVYLTLLIGYGVGLTSFSMLSDKTVVRMTAANGGVYEPEMRLPDCIWFALVLPITFFWYGWTADKAVHWIVPVIGIVPFGIGIVGVWLPIQAYIVDAYPHYAASGLAAFSVLRCTVAAFLPLAGPQMYASLGVGWGSSLLGFIAVGLIPIPTLIYKYGKWMRNRFPLTL</sequence>
<feature type="transmembrane region" description="Helical" evidence="7">
    <location>
        <begin position="496"/>
        <end position="519"/>
    </location>
</feature>
<dbReference type="PANTHER" id="PTHR23502:SF33">
    <property type="entry name" value="MAJOR FACILITATOR SUPERFAMILY (MFS) PROFILE DOMAIN-CONTAINING PROTEIN-RELATED"/>
    <property type="match status" value="1"/>
</dbReference>
<evidence type="ECO:0000256" key="3">
    <source>
        <dbReference type="ARBA" id="ARBA00022989"/>
    </source>
</evidence>
<feature type="compositionally biased region" description="Polar residues" evidence="6">
    <location>
        <begin position="18"/>
        <end position="37"/>
    </location>
</feature>
<proteinExistence type="predicted"/>
<dbReference type="GO" id="GO:0022857">
    <property type="term" value="F:transmembrane transporter activity"/>
    <property type="evidence" value="ECO:0007669"/>
    <property type="project" value="InterPro"/>
</dbReference>
<dbReference type="EMBL" id="JAQHRD010000002">
    <property type="protein sequence ID" value="KAJ6444377.1"/>
    <property type="molecule type" value="Genomic_DNA"/>
</dbReference>
<dbReference type="CDD" id="cd17323">
    <property type="entry name" value="MFS_Tpo1_MDR_like"/>
    <property type="match status" value="1"/>
</dbReference>
<feature type="transmembrane region" description="Helical" evidence="7">
    <location>
        <begin position="531"/>
        <end position="552"/>
    </location>
</feature>
<keyword evidence="10" id="KW-1185">Reference proteome</keyword>
<feature type="compositionally biased region" description="Basic and acidic residues" evidence="6">
    <location>
        <begin position="1"/>
        <end position="13"/>
    </location>
</feature>
<feature type="transmembrane region" description="Helical" evidence="7">
    <location>
        <begin position="564"/>
        <end position="584"/>
    </location>
</feature>
<dbReference type="SUPFAM" id="SSF103473">
    <property type="entry name" value="MFS general substrate transporter"/>
    <property type="match status" value="1"/>
</dbReference>
<dbReference type="FunFam" id="1.20.1250.20:FF:000011">
    <property type="entry name" value="MFS multidrug transporter, putative"/>
    <property type="match status" value="1"/>
</dbReference>
<evidence type="ECO:0000313" key="9">
    <source>
        <dbReference type="EMBL" id="KAJ6444377.1"/>
    </source>
</evidence>
<feature type="transmembrane region" description="Helical" evidence="7">
    <location>
        <begin position="194"/>
        <end position="212"/>
    </location>
</feature>
<dbReference type="InterPro" id="IPR036259">
    <property type="entry name" value="MFS_trans_sf"/>
</dbReference>
<feature type="transmembrane region" description="Helical" evidence="7">
    <location>
        <begin position="249"/>
        <end position="271"/>
    </location>
</feature>
<evidence type="ECO:0000256" key="6">
    <source>
        <dbReference type="SAM" id="MobiDB-lite"/>
    </source>
</evidence>
<dbReference type="AlphaFoldDB" id="A0AB34G116"/>
<feature type="transmembrane region" description="Helical" evidence="7">
    <location>
        <begin position="224"/>
        <end position="243"/>
    </location>
</feature>
<gene>
    <name evidence="9" type="ORF">O9K51_02771</name>
</gene>
<evidence type="ECO:0000256" key="7">
    <source>
        <dbReference type="SAM" id="Phobius"/>
    </source>
</evidence>
<comment type="caution">
    <text evidence="9">The sequence shown here is derived from an EMBL/GenBank/DDBJ whole genome shotgun (WGS) entry which is preliminary data.</text>
</comment>
<evidence type="ECO:0000256" key="4">
    <source>
        <dbReference type="ARBA" id="ARBA00023136"/>
    </source>
</evidence>
<feature type="transmembrane region" description="Helical" evidence="7">
    <location>
        <begin position="471"/>
        <end position="490"/>
    </location>
</feature>
<keyword evidence="3 7" id="KW-1133">Transmembrane helix</keyword>
<evidence type="ECO:0000313" key="10">
    <source>
        <dbReference type="Proteomes" id="UP001163105"/>
    </source>
</evidence>
<keyword evidence="4 7" id="KW-0472">Membrane</keyword>
<keyword evidence="2 7" id="KW-0812">Transmembrane</keyword>
<feature type="transmembrane region" description="Helical" evidence="7">
    <location>
        <begin position="430"/>
        <end position="450"/>
    </location>
</feature>
<accession>A0AB34G116</accession>
<feature type="transmembrane region" description="Helical" evidence="7">
    <location>
        <begin position="386"/>
        <end position="410"/>
    </location>
</feature>
<dbReference type="GO" id="GO:0016020">
    <property type="term" value="C:membrane"/>
    <property type="evidence" value="ECO:0007669"/>
    <property type="project" value="UniProtKB-SubCell"/>
</dbReference>
<organism evidence="9 10">
    <name type="scientific">Purpureocillium lavendulum</name>
    <dbReference type="NCBI Taxonomy" id="1247861"/>
    <lineage>
        <taxon>Eukaryota</taxon>
        <taxon>Fungi</taxon>
        <taxon>Dikarya</taxon>
        <taxon>Ascomycota</taxon>
        <taxon>Pezizomycotina</taxon>
        <taxon>Sordariomycetes</taxon>
        <taxon>Hypocreomycetidae</taxon>
        <taxon>Hypocreales</taxon>
        <taxon>Ophiocordycipitaceae</taxon>
        <taxon>Purpureocillium</taxon>
    </lineage>
</organism>
<dbReference type="InterPro" id="IPR020846">
    <property type="entry name" value="MFS_dom"/>
</dbReference>
<feature type="compositionally biased region" description="Basic and acidic residues" evidence="6">
    <location>
        <begin position="43"/>
        <end position="61"/>
    </location>
</feature>
<feature type="domain" description="Major facilitator superfamily (MFS) profile" evidence="8">
    <location>
        <begin position="157"/>
        <end position="593"/>
    </location>
</feature>
<reference evidence="9" key="1">
    <citation type="submission" date="2023-01" db="EMBL/GenBank/DDBJ databases">
        <title>The growth and conidiation of Purpureocillium lavendulum are regulated by nitrogen source and histone H3K14 acetylation.</title>
        <authorList>
            <person name="Tang P."/>
            <person name="Han J."/>
            <person name="Zhang C."/>
            <person name="Tang P."/>
            <person name="Qi F."/>
            <person name="Zhang K."/>
            <person name="Liang L."/>
        </authorList>
    </citation>
    <scope>NUCLEOTIDE SEQUENCE</scope>
    <source>
        <strain evidence="9">YMF1.00683</strain>
    </source>
</reference>
<feature type="compositionally biased region" description="Basic residues" evidence="6">
    <location>
        <begin position="100"/>
        <end position="114"/>
    </location>
</feature>
<comment type="subcellular location">
    <subcellularLocation>
        <location evidence="1">Membrane</location>
        <topology evidence="1">Multi-pass membrane protein</topology>
    </subcellularLocation>
</comment>
<evidence type="ECO:0000256" key="2">
    <source>
        <dbReference type="ARBA" id="ARBA00022692"/>
    </source>
</evidence>
<dbReference type="Proteomes" id="UP001163105">
    <property type="component" value="Unassembled WGS sequence"/>
</dbReference>
<dbReference type="InterPro" id="IPR011701">
    <property type="entry name" value="MFS"/>
</dbReference>
<feature type="transmembrane region" description="Helical" evidence="7">
    <location>
        <begin position="155"/>
        <end position="182"/>
    </location>
</feature>
<keyword evidence="5" id="KW-0325">Glycoprotein</keyword>
<feature type="transmembrane region" description="Helical" evidence="7">
    <location>
        <begin position="312"/>
        <end position="331"/>
    </location>
</feature>
<feature type="region of interest" description="Disordered" evidence="6">
    <location>
        <begin position="94"/>
        <end position="125"/>
    </location>
</feature>
<protein>
    <submittedName>
        <fullName evidence="9">Fluconazole resistance protein</fullName>
    </submittedName>
</protein>